<sequence>MELRFRLERYIWHPRDHAVSIDKILDASGRRHTANHRFAARLFSGLGTAEAALIGADGFLADRVEALATTINERANEAAHLLRQITDSKPSIR</sequence>
<dbReference type="RefSeq" id="WP_215920224.1">
    <property type="nucleotide sequence ID" value="NZ_JAHKNI010000008.1"/>
</dbReference>
<protein>
    <submittedName>
        <fullName evidence="1">Uncharacterized protein</fullName>
    </submittedName>
</protein>
<organism evidence="1 2">
    <name type="scientific">Nocardia albiluteola</name>
    <dbReference type="NCBI Taxonomy" id="2842303"/>
    <lineage>
        <taxon>Bacteria</taxon>
        <taxon>Bacillati</taxon>
        <taxon>Actinomycetota</taxon>
        <taxon>Actinomycetes</taxon>
        <taxon>Mycobacteriales</taxon>
        <taxon>Nocardiaceae</taxon>
        <taxon>Nocardia</taxon>
    </lineage>
</organism>
<dbReference type="Proteomes" id="UP000733379">
    <property type="component" value="Unassembled WGS sequence"/>
</dbReference>
<proteinExistence type="predicted"/>
<evidence type="ECO:0000313" key="2">
    <source>
        <dbReference type="Proteomes" id="UP000733379"/>
    </source>
</evidence>
<gene>
    <name evidence="1" type="ORF">KO481_25125</name>
</gene>
<accession>A0ABS6B6H1</accession>
<name>A0ABS6B6H1_9NOCA</name>
<reference evidence="1 2" key="1">
    <citation type="submission" date="2021-06" db="EMBL/GenBank/DDBJ databases">
        <title>Actinomycetes sequencing.</title>
        <authorList>
            <person name="Shan Q."/>
        </authorList>
    </citation>
    <scope>NUCLEOTIDE SEQUENCE [LARGE SCALE GENOMIC DNA]</scope>
    <source>
        <strain evidence="1 2">NEAU-G5</strain>
    </source>
</reference>
<keyword evidence="2" id="KW-1185">Reference proteome</keyword>
<dbReference type="EMBL" id="JAHKNI010000008">
    <property type="protein sequence ID" value="MBU3064798.1"/>
    <property type="molecule type" value="Genomic_DNA"/>
</dbReference>
<evidence type="ECO:0000313" key="1">
    <source>
        <dbReference type="EMBL" id="MBU3064798.1"/>
    </source>
</evidence>
<comment type="caution">
    <text evidence="1">The sequence shown here is derived from an EMBL/GenBank/DDBJ whole genome shotgun (WGS) entry which is preliminary data.</text>
</comment>